<evidence type="ECO:0000313" key="1">
    <source>
        <dbReference type="EMBL" id="DAD88532.1"/>
    </source>
</evidence>
<accession>A0A8S5N273</accession>
<dbReference type="EMBL" id="BK015041">
    <property type="protein sequence ID" value="DAD88532.1"/>
    <property type="molecule type" value="Genomic_DNA"/>
</dbReference>
<organism evidence="1">
    <name type="scientific">Podoviridae sp. cttxo15</name>
    <dbReference type="NCBI Taxonomy" id="2826584"/>
    <lineage>
        <taxon>Viruses</taxon>
        <taxon>Duplodnaviria</taxon>
        <taxon>Heunggongvirae</taxon>
        <taxon>Uroviricota</taxon>
        <taxon>Caudoviricetes</taxon>
    </lineage>
</organism>
<sequence>MENLIVHMVKYRGYLFSGSPTMFAGQEKFGFFALKEFDRYHVETRKDITKYVFRHGSKVGATSNGVRSFNLTFSAFASDEIERMKLIRLVSSIFNPPSIMSDTEGWHDLEFMTPDGTLRTTKAQVVDRPKIFDFNNQNWATFQVELVAKEGSYLMSKHQSTFKDHNTRL</sequence>
<name>A0A8S5N273_9CAUD</name>
<protein>
    <submittedName>
        <fullName evidence="1">Tail protein</fullName>
    </submittedName>
</protein>
<proteinExistence type="predicted"/>
<reference evidence="1" key="1">
    <citation type="journal article" date="2021" name="Proc. Natl. Acad. Sci. U.S.A.">
        <title>A Catalog of Tens of Thousands of Viruses from Human Metagenomes Reveals Hidden Associations with Chronic Diseases.</title>
        <authorList>
            <person name="Tisza M.J."/>
            <person name="Buck C.B."/>
        </authorList>
    </citation>
    <scope>NUCLEOTIDE SEQUENCE</scope>
    <source>
        <strain evidence="1">Cttxo15</strain>
    </source>
</reference>